<sequence>MDLLGKKALVFGGTSGIGLAAARQLTKLGAKVIGFGRDPSKAAGESLEGLTFQKCDVLKRDELSAVFAEHAPFDILISAATGGERAIGPFLEMDLDGYQASFAKLWGYTNVVRLGTAHLSESGCIVLVSGAPARRAKPGQSALASVGGAVEQFVRAVAPELAPRRINVVSPGVIDTPMFGSESDEKKNKLAAMTNKNLIPRPGTSDEVAQGILFAVQNTFVTGTTIDVDGGWLHST</sequence>
<organism evidence="3">
    <name type="scientific">Karlodinium veneficum</name>
    <name type="common">Dinoflagellate</name>
    <name type="synonym">Karlodinium micrum</name>
    <dbReference type="NCBI Taxonomy" id="407301"/>
    <lineage>
        <taxon>Eukaryota</taxon>
        <taxon>Sar</taxon>
        <taxon>Alveolata</taxon>
        <taxon>Dinophyceae</taxon>
        <taxon>Gymnodiniales</taxon>
        <taxon>Kareniaceae</taxon>
        <taxon>Karlodinium</taxon>
    </lineage>
</organism>
<keyword evidence="2" id="KW-0560">Oxidoreductase</keyword>
<dbReference type="GO" id="GO:0016491">
    <property type="term" value="F:oxidoreductase activity"/>
    <property type="evidence" value="ECO:0007669"/>
    <property type="project" value="UniProtKB-KW"/>
</dbReference>
<dbReference type="PANTHER" id="PTHR43477:SF1">
    <property type="entry name" value="DIHYDROANTICAPSIN 7-DEHYDROGENASE"/>
    <property type="match status" value="1"/>
</dbReference>
<dbReference type="InterPro" id="IPR002347">
    <property type="entry name" value="SDR_fam"/>
</dbReference>
<dbReference type="PANTHER" id="PTHR43477">
    <property type="entry name" value="DIHYDROANTICAPSIN 7-DEHYDROGENASE"/>
    <property type="match status" value="1"/>
</dbReference>
<dbReference type="Pfam" id="PF13561">
    <property type="entry name" value="adh_short_C2"/>
    <property type="match status" value="1"/>
</dbReference>
<dbReference type="Gene3D" id="3.40.50.720">
    <property type="entry name" value="NAD(P)-binding Rossmann-like Domain"/>
    <property type="match status" value="1"/>
</dbReference>
<dbReference type="AlphaFoldDB" id="A7YXV5"/>
<evidence type="ECO:0000256" key="1">
    <source>
        <dbReference type="ARBA" id="ARBA00006484"/>
    </source>
</evidence>
<accession>A7YXV5</accession>
<comment type="similarity">
    <text evidence="1">Belongs to the short-chain dehydrogenases/reductases (SDR) family.</text>
</comment>
<dbReference type="InterPro" id="IPR051122">
    <property type="entry name" value="SDR_DHRS6-like"/>
</dbReference>
<reference evidence="3" key="1">
    <citation type="journal article" date="2007" name="Proc. Natl. Acad. Sci. U.S.A.">
        <title>Spliced leader RNA trans-splicing in dinoflagellates.</title>
        <authorList>
            <person name="Zhang H."/>
            <person name="Hou Y."/>
            <person name="Miranda L."/>
            <person name="Campbell D.A."/>
            <person name="Sturm N.R."/>
            <person name="Gaasterland T."/>
            <person name="Lin S."/>
        </authorList>
    </citation>
    <scope>NUCLEOTIDE SEQUENCE</scope>
    <source>
        <strain evidence="3">CCMP1975</strain>
    </source>
</reference>
<name>A7YXV5_KARVE</name>
<dbReference type="PRINTS" id="PR00081">
    <property type="entry name" value="GDHRDH"/>
</dbReference>
<evidence type="ECO:0000256" key="2">
    <source>
        <dbReference type="ARBA" id="ARBA00023002"/>
    </source>
</evidence>
<dbReference type="SUPFAM" id="SSF51735">
    <property type="entry name" value="NAD(P)-binding Rossmann-fold domains"/>
    <property type="match status" value="1"/>
</dbReference>
<dbReference type="InterPro" id="IPR036291">
    <property type="entry name" value="NAD(P)-bd_dom_sf"/>
</dbReference>
<proteinExistence type="evidence at transcript level"/>
<protein>
    <submittedName>
        <fullName evidence="3">Short chain dehydrogenase</fullName>
    </submittedName>
</protein>
<evidence type="ECO:0000313" key="3">
    <source>
        <dbReference type="EMBL" id="ABV22234.1"/>
    </source>
</evidence>
<dbReference type="EMBL" id="EF134120">
    <property type="protein sequence ID" value="ABV22234.1"/>
    <property type="molecule type" value="mRNA"/>
</dbReference>